<evidence type="ECO:0000259" key="2">
    <source>
        <dbReference type="Pfam" id="PF22788"/>
    </source>
</evidence>
<accession>A0A0D2XMQ8</accession>
<evidence type="ECO:0000313" key="4">
    <source>
        <dbReference type="Proteomes" id="UP000002489"/>
    </source>
</evidence>
<gene>
    <name evidence="3" type="primary">28947228</name>
</gene>
<dbReference type="PANTHER" id="PTHR10758">
    <property type="entry name" value="26S PROTEASOME NON-ATPASE REGULATORY SUBUNIT 3/COP9 SIGNALOSOME COMPLEX SUBUNIT 3"/>
    <property type="match status" value="1"/>
</dbReference>
<dbReference type="STRING" id="426428.A0A0D2XMQ8"/>
<sequence>MDTVAAVLAAFTPTQAAAHSVKKYDTAIRDHVAAVTSLFANQREVISANASQILQNIDPSIDSITFQAILLLSLQTLNPAPGSERSTLLDEILRFLLNFNPLQIRYVGSEFRRLLEYIAAGTLFTTSVTVEALAAAILRLDPTGSMFTSTHLTMIKIAYSTSWIGPALKVLDCDLTFYPGMAGQKDAKLLCDSSLHPASFISVDTGLTGDVKSSAVLEYNHLAAQCYMSRRDWTKAYRALERVITHPSKDKGVSKVMDEAYKRWLLVGLLKDGKEPSIPPYTATIAKNTFSTLGTPYKNITTQFTTTNAAQLKADIEANRQVWEEDGTSSLIAEVVAAYPKWQIINLRDIYARVSISQVRLSTLSAETGEILADDDATTRLVRDMIDSGLLKGELQPGNNGGELYLHFHDDNEAMTEAKFAQQIAQRYHNIESLGNQYKAANERLGNSKEYVKHAVREQKRADKDPADPGVGFDSLIEDEDLMTGITPTA</sequence>
<proteinExistence type="predicted"/>
<dbReference type="GO" id="GO:0006511">
    <property type="term" value="P:ubiquitin-dependent protein catabolic process"/>
    <property type="evidence" value="ECO:0007669"/>
    <property type="project" value="TreeGrafter"/>
</dbReference>
<protein>
    <recommendedName>
        <fullName evidence="2">COP9 signalosome complex subunit 3 N-terminal helical repeats domain-containing protein</fullName>
    </recommendedName>
</protein>
<name>A0A0D2XMQ8_FUSOF</name>
<dbReference type="InterPro" id="IPR050756">
    <property type="entry name" value="CSN3"/>
</dbReference>
<dbReference type="InterPro" id="IPR055089">
    <property type="entry name" value="COP9_N"/>
</dbReference>
<evidence type="ECO:0000313" key="3">
    <source>
        <dbReference type="EnsemblFungi" id="FOXG_05235P0"/>
    </source>
</evidence>
<feature type="domain" description="COP9 signalosome complex subunit 3 N-terminal helical repeats" evidence="2">
    <location>
        <begin position="34"/>
        <end position="188"/>
    </location>
</feature>
<dbReference type="PANTHER" id="PTHR10758:SF1">
    <property type="entry name" value="COP9 SIGNALOSOME COMPLEX SUBUNIT 3"/>
    <property type="match status" value="1"/>
</dbReference>
<keyword evidence="1" id="KW-0963">Cytoplasm</keyword>
<evidence type="ECO:0000256" key="1">
    <source>
        <dbReference type="ARBA" id="ARBA00022490"/>
    </source>
</evidence>
<dbReference type="GO" id="GO:0008180">
    <property type="term" value="C:COP9 signalosome"/>
    <property type="evidence" value="ECO:0007669"/>
    <property type="project" value="TreeGrafter"/>
</dbReference>
<dbReference type="Proteomes" id="UP000002489">
    <property type="component" value="Unassembled WGS sequence"/>
</dbReference>
<dbReference type="Pfam" id="PF22788">
    <property type="entry name" value="COP9_hel_rpt"/>
    <property type="match status" value="2"/>
</dbReference>
<reference evidence="3" key="2">
    <citation type="submission" date="2025-08" db="UniProtKB">
        <authorList>
            <consortium name="EnsemblFungi"/>
        </authorList>
    </citation>
    <scope>IDENTIFICATION</scope>
    <source>
        <strain evidence="3">4287 / CBS 123668 / FGSC 9935 / NRRL 34936</strain>
    </source>
</reference>
<dbReference type="AlphaFoldDB" id="A0A0D2XMQ8"/>
<dbReference type="EnsemblFungi" id="FOXG_05235T0">
    <property type="protein sequence ID" value="FOXG_05235P0"/>
    <property type="gene ID" value="FOXG_05235"/>
</dbReference>
<dbReference type="VEuPathDB" id="FungiDB:FOXG_05235"/>
<feature type="domain" description="COP9 signalosome complex subunit 3 N-terminal helical repeats" evidence="2">
    <location>
        <begin position="209"/>
        <end position="285"/>
    </location>
</feature>
<organism evidence="3 4">
    <name type="scientific">Fusarium oxysporum (strain Fo5176)</name>
    <name type="common">Fusarium vascular wilt</name>
    <dbReference type="NCBI Taxonomy" id="660025"/>
    <lineage>
        <taxon>Eukaryota</taxon>
        <taxon>Fungi</taxon>
        <taxon>Dikarya</taxon>
        <taxon>Ascomycota</taxon>
        <taxon>Pezizomycotina</taxon>
        <taxon>Sordariomycetes</taxon>
        <taxon>Hypocreomycetidae</taxon>
        <taxon>Hypocreales</taxon>
        <taxon>Nectriaceae</taxon>
        <taxon>Fusarium</taxon>
        <taxon>Fusarium oxysporum species complex</taxon>
    </lineage>
</organism>
<reference evidence="4" key="1">
    <citation type="journal article" date="2012" name="Mol. Plant Microbe Interact.">
        <title>A highly conserved effector in Fusarium oxysporum is required for full virulence on Arabidopsis.</title>
        <authorList>
            <person name="Thatcher L.F."/>
            <person name="Gardiner D.M."/>
            <person name="Kazan K."/>
            <person name="Manners J."/>
        </authorList>
    </citation>
    <scope>NUCLEOTIDE SEQUENCE [LARGE SCALE GENOMIC DNA]</scope>
    <source>
        <strain evidence="4">Fo5176</strain>
    </source>
</reference>